<dbReference type="EC" id="5.2.1.8" evidence="3 6"/>
<dbReference type="PANTHER" id="PTHR45779">
    <property type="entry name" value="PEPTIDYLPROLYL ISOMERASE"/>
    <property type="match status" value="1"/>
</dbReference>
<evidence type="ECO:0000313" key="9">
    <source>
        <dbReference type="Proteomes" id="UP001303473"/>
    </source>
</evidence>
<evidence type="ECO:0000313" key="8">
    <source>
        <dbReference type="EMBL" id="KAK3940805.1"/>
    </source>
</evidence>
<dbReference type="GO" id="GO:0005783">
    <property type="term" value="C:endoplasmic reticulum"/>
    <property type="evidence" value="ECO:0007669"/>
    <property type="project" value="TreeGrafter"/>
</dbReference>
<evidence type="ECO:0000256" key="2">
    <source>
        <dbReference type="ARBA" id="ARBA00002388"/>
    </source>
</evidence>
<evidence type="ECO:0000256" key="1">
    <source>
        <dbReference type="ARBA" id="ARBA00000971"/>
    </source>
</evidence>
<evidence type="ECO:0000256" key="5">
    <source>
        <dbReference type="ARBA" id="ARBA00023235"/>
    </source>
</evidence>
<dbReference type="InterPro" id="IPR044609">
    <property type="entry name" value="FKBP2/11"/>
</dbReference>
<evidence type="ECO:0000259" key="7">
    <source>
        <dbReference type="PROSITE" id="PS50059"/>
    </source>
</evidence>
<gene>
    <name evidence="8" type="ORF">QBC46DRAFT_384265</name>
</gene>
<keyword evidence="9" id="KW-1185">Reference proteome</keyword>
<name>A0AAN6S552_9PEZI</name>
<evidence type="ECO:0000256" key="4">
    <source>
        <dbReference type="ARBA" id="ARBA00023110"/>
    </source>
</evidence>
<dbReference type="Proteomes" id="UP001303473">
    <property type="component" value="Unassembled WGS sequence"/>
</dbReference>
<comment type="function">
    <text evidence="2">PPIases accelerate the folding of proteins. It catalyzes the cis-trans isomerization of proline imidic peptide bonds in oligopeptides.</text>
</comment>
<proteinExistence type="predicted"/>
<dbReference type="GO" id="GO:0003755">
    <property type="term" value="F:peptidyl-prolyl cis-trans isomerase activity"/>
    <property type="evidence" value="ECO:0007669"/>
    <property type="project" value="UniProtKB-KW"/>
</dbReference>
<dbReference type="Pfam" id="PF00254">
    <property type="entry name" value="FKBP_C"/>
    <property type="match status" value="1"/>
</dbReference>
<feature type="domain" description="PPIase FKBP-type" evidence="7">
    <location>
        <begin position="26"/>
        <end position="115"/>
    </location>
</feature>
<dbReference type="FunFam" id="3.10.50.40:FF:000006">
    <property type="entry name" value="Peptidyl-prolyl cis-trans isomerase"/>
    <property type="match status" value="1"/>
</dbReference>
<keyword evidence="5 6" id="KW-0413">Isomerase</keyword>
<organism evidence="8 9">
    <name type="scientific">Diplogelasinospora grovesii</name>
    <dbReference type="NCBI Taxonomy" id="303347"/>
    <lineage>
        <taxon>Eukaryota</taxon>
        <taxon>Fungi</taxon>
        <taxon>Dikarya</taxon>
        <taxon>Ascomycota</taxon>
        <taxon>Pezizomycotina</taxon>
        <taxon>Sordariomycetes</taxon>
        <taxon>Sordariomycetidae</taxon>
        <taxon>Sordariales</taxon>
        <taxon>Diplogelasinosporaceae</taxon>
        <taxon>Diplogelasinospora</taxon>
    </lineage>
</organism>
<comment type="caution">
    <text evidence="8">The sequence shown here is derived from an EMBL/GenBank/DDBJ whole genome shotgun (WGS) entry which is preliminary data.</text>
</comment>
<accession>A0AAN6S552</accession>
<dbReference type="AlphaFoldDB" id="A0AAN6S552"/>
<dbReference type="InterPro" id="IPR046357">
    <property type="entry name" value="PPIase_dom_sf"/>
</dbReference>
<dbReference type="EMBL" id="MU853791">
    <property type="protein sequence ID" value="KAK3940805.1"/>
    <property type="molecule type" value="Genomic_DNA"/>
</dbReference>
<reference evidence="9" key="1">
    <citation type="journal article" date="2023" name="Mol. Phylogenet. Evol.">
        <title>Genome-scale phylogeny and comparative genomics of the fungal order Sordariales.</title>
        <authorList>
            <person name="Hensen N."/>
            <person name="Bonometti L."/>
            <person name="Westerberg I."/>
            <person name="Brannstrom I.O."/>
            <person name="Guillou S."/>
            <person name="Cros-Aarteil S."/>
            <person name="Calhoun S."/>
            <person name="Haridas S."/>
            <person name="Kuo A."/>
            <person name="Mondo S."/>
            <person name="Pangilinan J."/>
            <person name="Riley R."/>
            <person name="LaButti K."/>
            <person name="Andreopoulos B."/>
            <person name="Lipzen A."/>
            <person name="Chen C."/>
            <person name="Yan M."/>
            <person name="Daum C."/>
            <person name="Ng V."/>
            <person name="Clum A."/>
            <person name="Steindorff A."/>
            <person name="Ohm R.A."/>
            <person name="Martin F."/>
            <person name="Silar P."/>
            <person name="Natvig D.O."/>
            <person name="Lalanne C."/>
            <person name="Gautier V."/>
            <person name="Ament-Velasquez S.L."/>
            <person name="Kruys A."/>
            <person name="Hutchinson M.I."/>
            <person name="Powell A.J."/>
            <person name="Barry K."/>
            <person name="Miller A.N."/>
            <person name="Grigoriev I.V."/>
            <person name="Debuchy R."/>
            <person name="Gladieux P."/>
            <person name="Hiltunen Thoren M."/>
            <person name="Johannesson H."/>
        </authorList>
    </citation>
    <scope>NUCLEOTIDE SEQUENCE [LARGE SCALE GENOMIC DNA]</scope>
    <source>
        <strain evidence="9">CBS 340.73</strain>
    </source>
</reference>
<dbReference type="PROSITE" id="PS50059">
    <property type="entry name" value="FKBP_PPIASE"/>
    <property type="match status" value="1"/>
</dbReference>
<evidence type="ECO:0000256" key="6">
    <source>
        <dbReference type="PROSITE-ProRule" id="PRU00277"/>
    </source>
</evidence>
<keyword evidence="4 6" id="KW-0697">Rotamase</keyword>
<comment type="catalytic activity">
    <reaction evidence="1 6">
        <text>[protein]-peptidylproline (omega=180) = [protein]-peptidylproline (omega=0)</text>
        <dbReference type="Rhea" id="RHEA:16237"/>
        <dbReference type="Rhea" id="RHEA-COMP:10747"/>
        <dbReference type="Rhea" id="RHEA-COMP:10748"/>
        <dbReference type="ChEBI" id="CHEBI:83833"/>
        <dbReference type="ChEBI" id="CHEBI:83834"/>
        <dbReference type="EC" id="5.2.1.8"/>
    </reaction>
</comment>
<sequence length="121" mass="13084">MTIPQVPGVEITTINEGQGTREVKSGDNIQVHYKGTLTNNKEFDQSYNRGSTFDFQVGKGSVIKGWDQGLIGMKIGEKRKLVISPEMAYGNRAVGGDLIPANSTLIFETELIGIKGVTPGQ</sequence>
<dbReference type="InterPro" id="IPR001179">
    <property type="entry name" value="PPIase_FKBP_dom"/>
</dbReference>
<dbReference type="SUPFAM" id="SSF54534">
    <property type="entry name" value="FKBP-like"/>
    <property type="match status" value="1"/>
</dbReference>
<protein>
    <recommendedName>
        <fullName evidence="3 6">peptidylprolyl isomerase</fullName>
        <ecNumber evidence="3 6">5.2.1.8</ecNumber>
    </recommendedName>
</protein>
<dbReference type="Gene3D" id="3.10.50.40">
    <property type="match status" value="1"/>
</dbReference>
<dbReference type="PANTHER" id="PTHR45779:SF7">
    <property type="entry name" value="PEPTIDYLPROLYL ISOMERASE"/>
    <property type="match status" value="1"/>
</dbReference>
<evidence type="ECO:0000256" key="3">
    <source>
        <dbReference type="ARBA" id="ARBA00013194"/>
    </source>
</evidence>